<dbReference type="EMBL" id="JACHIG010000007">
    <property type="protein sequence ID" value="MBB5033739.1"/>
    <property type="molecule type" value="Genomic_DNA"/>
</dbReference>
<dbReference type="InterPro" id="IPR001789">
    <property type="entry name" value="Sig_transdc_resp-reg_receiver"/>
</dbReference>
<dbReference type="CDD" id="cd17546">
    <property type="entry name" value="REC_hyHK_CKI1_RcsC-like"/>
    <property type="match status" value="1"/>
</dbReference>
<dbReference type="PROSITE" id="PS50110">
    <property type="entry name" value="RESPONSE_REGULATORY"/>
    <property type="match status" value="1"/>
</dbReference>
<dbReference type="SUPFAM" id="SSF55874">
    <property type="entry name" value="ATPase domain of HSP90 chaperone/DNA topoisomerase II/histidine kinase"/>
    <property type="match status" value="1"/>
</dbReference>
<reference evidence="5 6" key="1">
    <citation type="submission" date="2020-08" db="EMBL/GenBank/DDBJ databases">
        <title>Genomic Encyclopedia of Type Strains, Phase IV (KMG-IV): sequencing the most valuable type-strain genomes for metagenomic binning, comparative biology and taxonomic classification.</title>
        <authorList>
            <person name="Goeker M."/>
        </authorList>
    </citation>
    <scope>NUCLEOTIDE SEQUENCE [LARGE SCALE GENOMIC DNA]</scope>
    <source>
        <strain evidence="5 6">DSM 12252</strain>
    </source>
</reference>
<dbReference type="Gene3D" id="1.10.287.130">
    <property type="match status" value="1"/>
</dbReference>
<keyword evidence="6" id="KW-1185">Reference proteome</keyword>
<evidence type="ECO:0000259" key="3">
    <source>
        <dbReference type="PROSITE" id="PS50109"/>
    </source>
</evidence>
<dbReference type="InterPro" id="IPR011006">
    <property type="entry name" value="CheY-like_superfamily"/>
</dbReference>
<dbReference type="Gene3D" id="3.40.50.2300">
    <property type="match status" value="1"/>
</dbReference>
<dbReference type="AlphaFoldDB" id="A0A7W8DKY0"/>
<dbReference type="SUPFAM" id="SSF52172">
    <property type="entry name" value="CheY-like"/>
    <property type="match status" value="1"/>
</dbReference>
<gene>
    <name evidence="5" type="ORF">HNQ65_003329</name>
</gene>
<comment type="caution">
    <text evidence="5">The sequence shown here is derived from an EMBL/GenBank/DDBJ whole genome shotgun (WGS) entry which is preliminary data.</text>
</comment>
<dbReference type="Pfam" id="PF00072">
    <property type="entry name" value="Response_reg"/>
    <property type="match status" value="1"/>
</dbReference>
<sequence length="364" mass="38444">MIAQVETLLAGVYGPLQNTQENAVAAIRDSTQRMLRLVTDLVDVGRIEAGVTPLTPMPCLVRECFENGKAEVEALAQSRSIQVVADVRPKDLGVVADARRLEQIIAELLVAALLSMKTGGLLKLAITHEQGGLVLQTQCGAGQAAGHDGPEQVLGRLGKIRPIGLALLQKLVQVHGGTFVLNEMTDQDFGMCIRVPVSRSGGSIVEEVEAVAPQAAAVSAHAESAAPLPAPAQSSAGCRQSLILIADDQPALVAVTRNYFESLGFEVVTAQDGSEAVKQACLLQPDLILMDVRMPVVDGLSAIRQIRASEDPKTRDIAIVSLSGHATAADKEKCLAAGASAYLNKPFGIRELDRIISEFVRPAS</sequence>
<protein>
    <submittedName>
        <fullName evidence="5">CheY-like chemotaxis protein</fullName>
    </submittedName>
</protein>
<dbReference type="GO" id="GO:0000155">
    <property type="term" value="F:phosphorelay sensor kinase activity"/>
    <property type="evidence" value="ECO:0007669"/>
    <property type="project" value="InterPro"/>
</dbReference>
<dbReference type="Gene3D" id="3.30.565.10">
    <property type="entry name" value="Histidine kinase-like ATPase, C-terminal domain"/>
    <property type="match status" value="1"/>
</dbReference>
<dbReference type="PANTHER" id="PTHR43547">
    <property type="entry name" value="TWO-COMPONENT HISTIDINE KINASE"/>
    <property type="match status" value="1"/>
</dbReference>
<dbReference type="InterPro" id="IPR005467">
    <property type="entry name" value="His_kinase_dom"/>
</dbReference>
<dbReference type="SMART" id="SM00448">
    <property type="entry name" value="REC"/>
    <property type="match status" value="1"/>
</dbReference>
<dbReference type="InterPro" id="IPR036097">
    <property type="entry name" value="HisK_dim/P_sf"/>
</dbReference>
<dbReference type="PANTHER" id="PTHR43547:SF2">
    <property type="entry name" value="HYBRID SIGNAL TRANSDUCTION HISTIDINE KINASE C"/>
    <property type="match status" value="1"/>
</dbReference>
<evidence type="ECO:0000256" key="2">
    <source>
        <dbReference type="PROSITE-ProRule" id="PRU00169"/>
    </source>
</evidence>
<dbReference type="Proteomes" id="UP000590740">
    <property type="component" value="Unassembled WGS sequence"/>
</dbReference>
<dbReference type="InterPro" id="IPR036890">
    <property type="entry name" value="HATPase_C_sf"/>
</dbReference>
<evidence type="ECO:0000313" key="5">
    <source>
        <dbReference type="EMBL" id="MBB5033739.1"/>
    </source>
</evidence>
<dbReference type="SUPFAM" id="SSF47384">
    <property type="entry name" value="Homodimeric domain of signal transducing histidine kinase"/>
    <property type="match status" value="1"/>
</dbReference>
<accession>A0A7W8DKY0</accession>
<evidence type="ECO:0000259" key="4">
    <source>
        <dbReference type="PROSITE" id="PS50110"/>
    </source>
</evidence>
<organism evidence="5 6">
    <name type="scientific">Prosthecobacter vanneervenii</name>
    <dbReference type="NCBI Taxonomy" id="48466"/>
    <lineage>
        <taxon>Bacteria</taxon>
        <taxon>Pseudomonadati</taxon>
        <taxon>Verrucomicrobiota</taxon>
        <taxon>Verrucomicrobiia</taxon>
        <taxon>Verrucomicrobiales</taxon>
        <taxon>Verrucomicrobiaceae</taxon>
        <taxon>Prosthecobacter</taxon>
    </lineage>
</organism>
<feature type="domain" description="Response regulatory" evidence="4">
    <location>
        <begin position="242"/>
        <end position="360"/>
    </location>
</feature>
<feature type="modified residue" description="4-aspartylphosphate" evidence="2">
    <location>
        <position position="291"/>
    </location>
</feature>
<dbReference type="PROSITE" id="PS50109">
    <property type="entry name" value="HIS_KIN"/>
    <property type="match status" value="1"/>
</dbReference>
<evidence type="ECO:0000313" key="6">
    <source>
        <dbReference type="Proteomes" id="UP000590740"/>
    </source>
</evidence>
<proteinExistence type="predicted"/>
<name>A0A7W8DKY0_9BACT</name>
<keyword evidence="1 2" id="KW-0597">Phosphoprotein</keyword>
<evidence type="ECO:0000256" key="1">
    <source>
        <dbReference type="ARBA" id="ARBA00022553"/>
    </source>
</evidence>
<feature type="domain" description="Histidine kinase" evidence="3">
    <location>
        <begin position="1"/>
        <end position="199"/>
    </location>
</feature>